<dbReference type="InterPro" id="IPR000629">
    <property type="entry name" value="RNA-helicase_DEAD-box_CS"/>
</dbReference>
<dbReference type="EC" id="3.6.4.13" evidence="1"/>
<organism evidence="7">
    <name type="scientific">Cyprideis torosa</name>
    <dbReference type="NCBI Taxonomy" id="163714"/>
    <lineage>
        <taxon>Eukaryota</taxon>
        <taxon>Metazoa</taxon>
        <taxon>Ecdysozoa</taxon>
        <taxon>Arthropoda</taxon>
        <taxon>Crustacea</taxon>
        <taxon>Oligostraca</taxon>
        <taxon>Ostracoda</taxon>
        <taxon>Podocopa</taxon>
        <taxon>Podocopida</taxon>
        <taxon>Cytherocopina</taxon>
        <taxon>Cytheroidea</taxon>
        <taxon>Cytherideidae</taxon>
        <taxon>Cyprideis</taxon>
    </lineage>
</organism>
<dbReference type="Pfam" id="PF00270">
    <property type="entry name" value="DEAD"/>
    <property type="match status" value="1"/>
</dbReference>
<keyword evidence="4" id="KW-0347">Helicase</keyword>
<dbReference type="GO" id="GO:0005829">
    <property type="term" value="C:cytosol"/>
    <property type="evidence" value="ECO:0007669"/>
    <property type="project" value="TreeGrafter"/>
</dbReference>
<reference evidence="7" key="1">
    <citation type="submission" date="2020-11" db="EMBL/GenBank/DDBJ databases">
        <authorList>
            <person name="Tran Van P."/>
        </authorList>
    </citation>
    <scope>NUCLEOTIDE SEQUENCE</scope>
</reference>
<dbReference type="AlphaFoldDB" id="A0A7R8WRU4"/>
<name>A0A7R8WRU4_9CRUS</name>
<dbReference type="SUPFAM" id="SSF52540">
    <property type="entry name" value="P-loop containing nucleoside triphosphate hydrolases"/>
    <property type="match status" value="1"/>
</dbReference>
<keyword evidence="5" id="KW-0067">ATP-binding</keyword>
<dbReference type="GO" id="GO:0005524">
    <property type="term" value="F:ATP binding"/>
    <property type="evidence" value="ECO:0007669"/>
    <property type="project" value="UniProtKB-KW"/>
</dbReference>
<dbReference type="InterPro" id="IPR027417">
    <property type="entry name" value="P-loop_NTPase"/>
</dbReference>
<feature type="domain" description="Helicase ATP-binding" evidence="6">
    <location>
        <begin position="1"/>
        <end position="70"/>
    </location>
</feature>
<dbReference type="PROSITE" id="PS00039">
    <property type="entry name" value="DEAD_ATP_HELICASE"/>
    <property type="match status" value="1"/>
</dbReference>
<evidence type="ECO:0000256" key="4">
    <source>
        <dbReference type="ARBA" id="ARBA00022806"/>
    </source>
</evidence>
<dbReference type="InterPro" id="IPR011545">
    <property type="entry name" value="DEAD/DEAH_box_helicase_dom"/>
</dbReference>
<dbReference type="Gene3D" id="3.40.50.300">
    <property type="entry name" value="P-loop containing nucleotide triphosphate hydrolases"/>
    <property type="match status" value="1"/>
</dbReference>
<dbReference type="GO" id="GO:0003724">
    <property type="term" value="F:RNA helicase activity"/>
    <property type="evidence" value="ECO:0007669"/>
    <property type="project" value="UniProtKB-EC"/>
</dbReference>
<evidence type="ECO:0000313" key="7">
    <source>
        <dbReference type="EMBL" id="CAD7236976.1"/>
    </source>
</evidence>
<dbReference type="PANTHER" id="PTHR47963:SF8">
    <property type="entry name" value="ATP-DEPENDENT RNA HELICASE DEAD"/>
    <property type="match status" value="1"/>
</dbReference>
<gene>
    <name evidence="7" type="ORF">CTOB1V02_LOCUS14791</name>
</gene>
<dbReference type="EMBL" id="OB683575">
    <property type="protein sequence ID" value="CAD7236976.1"/>
    <property type="molecule type" value="Genomic_DNA"/>
</dbReference>
<proteinExistence type="predicted"/>
<dbReference type="GO" id="GO:0033592">
    <property type="term" value="F:RNA strand annealing activity"/>
    <property type="evidence" value="ECO:0007669"/>
    <property type="project" value="TreeGrafter"/>
</dbReference>
<dbReference type="GO" id="GO:0009409">
    <property type="term" value="P:response to cold"/>
    <property type="evidence" value="ECO:0007669"/>
    <property type="project" value="TreeGrafter"/>
</dbReference>
<dbReference type="GO" id="GO:0005840">
    <property type="term" value="C:ribosome"/>
    <property type="evidence" value="ECO:0007669"/>
    <property type="project" value="TreeGrafter"/>
</dbReference>
<evidence type="ECO:0000259" key="6">
    <source>
        <dbReference type="PROSITE" id="PS51192"/>
    </source>
</evidence>
<feature type="non-terminal residue" evidence="7">
    <location>
        <position position="71"/>
    </location>
</feature>
<evidence type="ECO:0000256" key="2">
    <source>
        <dbReference type="ARBA" id="ARBA00022741"/>
    </source>
</evidence>
<dbReference type="PROSITE" id="PS51192">
    <property type="entry name" value="HELICASE_ATP_BIND_1"/>
    <property type="match status" value="1"/>
</dbReference>
<evidence type="ECO:0000256" key="3">
    <source>
        <dbReference type="ARBA" id="ARBA00022801"/>
    </source>
</evidence>
<protein>
    <recommendedName>
        <fullName evidence="1">RNA helicase</fullName>
        <ecNumber evidence="1">3.6.4.13</ecNumber>
    </recommendedName>
</protein>
<keyword evidence="3" id="KW-0378">Hydrolase</keyword>
<dbReference type="InterPro" id="IPR050547">
    <property type="entry name" value="DEAD_box_RNA_helicases"/>
</dbReference>
<dbReference type="GO" id="GO:0016787">
    <property type="term" value="F:hydrolase activity"/>
    <property type="evidence" value="ECO:0007669"/>
    <property type="project" value="UniProtKB-KW"/>
</dbReference>
<evidence type="ECO:0000256" key="1">
    <source>
        <dbReference type="ARBA" id="ARBA00012552"/>
    </source>
</evidence>
<dbReference type="InterPro" id="IPR014001">
    <property type="entry name" value="Helicase_ATP-bd"/>
</dbReference>
<dbReference type="PANTHER" id="PTHR47963">
    <property type="entry name" value="DEAD-BOX ATP-DEPENDENT RNA HELICASE 47, MITOCHONDRIAL"/>
    <property type="match status" value="1"/>
</dbReference>
<evidence type="ECO:0000256" key="5">
    <source>
        <dbReference type="ARBA" id="ARBA00022840"/>
    </source>
</evidence>
<dbReference type="OrthoDB" id="10265785at2759"/>
<accession>A0A7R8WRU4</accession>
<keyword evidence="2" id="KW-0547">Nucleotide-binding</keyword>
<sequence>MMRRGAANLQELQIAILDEADEMLQMGFIDDINTILAEAPEDRNTWLFSATMPSAIQKITKKFMRDPELVQ</sequence>